<accession>A0A1M6GDR8</accession>
<name>A0A1M6GDR8_MALRU</name>
<dbReference type="AlphaFoldDB" id="A0A1M6GDR8"/>
<dbReference type="Proteomes" id="UP000184171">
    <property type="component" value="Unassembled WGS sequence"/>
</dbReference>
<dbReference type="EMBL" id="FQZT01000004">
    <property type="protein sequence ID" value="SHJ08019.1"/>
    <property type="molecule type" value="Genomic_DNA"/>
</dbReference>
<dbReference type="STRING" id="1122189.SAMN02745165_01508"/>
<proteinExistence type="predicted"/>
<sequence length="85" mass="9739">MNFTELISQAGRQRRTVRLTFRGKVDEQQVESAELEPYNTREFGGKVSLFCLDVERCVCLNVDLASIIDAEITNHSFKPRFPVAF</sequence>
<evidence type="ECO:0008006" key="3">
    <source>
        <dbReference type="Google" id="ProtNLM"/>
    </source>
</evidence>
<gene>
    <name evidence="1" type="ORF">SAMN02745165_01508</name>
</gene>
<evidence type="ECO:0000313" key="2">
    <source>
        <dbReference type="Proteomes" id="UP000184171"/>
    </source>
</evidence>
<reference evidence="1 2" key="1">
    <citation type="submission" date="2016-11" db="EMBL/GenBank/DDBJ databases">
        <authorList>
            <person name="Jaros S."/>
            <person name="Januszkiewicz K."/>
            <person name="Wedrychowicz H."/>
        </authorList>
    </citation>
    <scope>NUCLEOTIDE SEQUENCE [LARGE SCALE GENOMIC DNA]</scope>
    <source>
        <strain evidence="1 2">DSM 5091</strain>
    </source>
</reference>
<keyword evidence="2" id="KW-1185">Reference proteome</keyword>
<protein>
    <recommendedName>
        <fullName evidence="3">WYL domain-containing protein</fullName>
    </recommendedName>
</protein>
<evidence type="ECO:0000313" key="1">
    <source>
        <dbReference type="EMBL" id="SHJ08019.1"/>
    </source>
</evidence>
<organism evidence="1 2">
    <name type="scientific">Malonomonas rubra DSM 5091</name>
    <dbReference type="NCBI Taxonomy" id="1122189"/>
    <lineage>
        <taxon>Bacteria</taxon>
        <taxon>Pseudomonadati</taxon>
        <taxon>Thermodesulfobacteriota</taxon>
        <taxon>Desulfuromonadia</taxon>
        <taxon>Desulfuromonadales</taxon>
        <taxon>Geopsychrobacteraceae</taxon>
        <taxon>Malonomonas</taxon>
    </lineage>
</organism>
<dbReference type="RefSeq" id="WP_072907444.1">
    <property type="nucleotide sequence ID" value="NZ_FQZT01000004.1"/>
</dbReference>